<evidence type="ECO:0000259" key="2">
    <source>
        <dbReference type="SMART" id="SM00496"/>
    </source>
</evidence>
<feature type="region of interest" description="Disordered" evidence="1">
    <location>
        <begin position="142"/>
        <end position="172"/>
    </location>
</feature>
<accession>A0A6J5LDN9</accession>
<feature type="domain" description="Nuclease associated modular" evidence="2">
    <location>
        <begin position="128"/>
        <end position="144"/>
    </location>
</feature>
<dbReference type="SMART" id="SM00496">
    <property type="entry name" value="IENR2"/>
    <property type="match status" value="4"/>
</dbReference>
<reference evidence="3" key="1">
    <citation type="submission" date="2020-04" db="EMBL/GenBank/DDBJ databases">
        <authorList>
            <person name="Chiriac C."/>
            <person name="Salcher M."/>
            <person name="Ghai R."/>
            <person name="Kavagutti S V."/>
        </authorList>
    </citation>
    <scope>NUCLEOTIDE SEQUENCE</scope>
</reference>
<name>A0A6J5LDN9_9CAUD</name>
<gene>
    <name evidence="3" type="ORF">UFOVP259_22</name>
</gene>
<feature type="domain" description="Nuclease associated modular" evidence="2">
    <location>
        <begin position="145"/>
        <end position="161"/>
    </location>
</feature>
<evidence type="ECO:0000256" key="1">
    <source>
        <dbReference type="SAM" id="MobiDB-lite"/>
    </source>
</evidence>
<dbReference type="GO" id="GO:0003677">
    <property type="term" value="F:DNA binding"/>
    <property type="evidence" value="ECO:0007669"/>
    <property type="project" value="InterPro"/>
</dbReference>
<organism evidence="3">
    <name type="scientific">uncultured Caudovirales phage</name>
    <dbReference type="NCBI Taxonomy" id="2100421"/>
    <lineage>
        <taxon>Viruses</taxon>
        <taxon>Duplodnaviria</taxon>
        <taxon>Heunggongvirae</taxon>
        <taxon>Uroviricota</taxon>
        <taxon>Caudoviricetes</taxon>
        <taxon>Peduoviridae</taxon>
        <taxon>Maltschvirus</taxon>
        <taxon>Maltschvirus maltsch</taxon>
    </lineage>
</organism>
<proteinExistence type="predicted"/>
<feature type="domain" description="Nuclease associated modular" evidence="2">
    <location>
        <begin position="97"/>
        <end position="108"/>
    </location>
</feature>
<feature type="domain" description="Nuclease associated modular" evidence="2">
    <location>
        <begin position="111"/>
        <end position="127"/>
    </location>
</feature>
<dbReference type="Pfam" id="PF07460">
    <property type="entry name" value="NUMOD3"/>
    <property type="match status" value="2"/>
</dbReference>
<feature type="region of interest" description="Disordered" evidence="1">
    <location>
        <begin position="91"/>
        <end position="118"/>
    </location>
</feature>
<evidence type="ECO:0000313" key="3">
    <source>
        <dbReference type="EMBL" id="CAB4132331.1"/>
    </source>
</evidence>
<dbReference type="EMBL" id="LR796261">
    <property type="protein sequence ID" value="CAB4132331.1"/>
    <property type="molecule type" value="Genomic_DNA"/>
</dbReference>
<sequence length="187" mass="21326">MTQEEIKFYTYAHFKKDDSTIFYIGKGKKGRETVHQGRNKHWVNTVSKHGLNVEILAGWKTEQEAFDHEKFLIWCFKDMGYKLVNMTDGGEGVSNPSDETRQKMSASQLGRNRKLTEKHKTALSLAHKGKPLSPEHRKKIALANSGKKKSSESIAKMSANAWAKTEEGRKKLSLSTANYWKRKKGLL</sequence>
<dbReference type="InterPro" id="IPR003611">
    <property type="entry name" value="NUMOD3"/>
</dbReference>
<protein>
    <submittedName>
        <fullName evidence="3">Nuclease associated modular domain 3</fullName>
    </submittedName>
</protein>